<keyword evidence="2" id="KW-0614">Plasmid</keyword>
<dbReference type="CDD" id="cd06558">
    <property type="entry name" value="crotonase-like"/>
    <property type="match status" value="1"/>
</dbReference>
<protein>
    <recommendedName>
        <fullName evidence="4">Enoyl-CoA hydratase</fullName>
    </recommendedName>
</protein>
<evidence type="ECO:0000313" key="3">
    <source>
        <dbReference type="Proteomes" id="UP000259030"/>
    </source>
</evidence>
<geneLocation type="plasmid" evidence="3">
    <name>pdfi2</name>
</geneLocation>
<dbReference type="InterPro" id="IPR014748">
    <property type="entry name" value="Enoyl-CoA_hydra_C"/>
</dbReference>
<dbReference type="InterPro" id="IPR029045">
    <property type="entry name" value="ClpP/crotonase-like_dom_sf"/>
</dbReference>
<dbReference type="PANTHER" id="PTHR42964">
    <property type="entry name" value="ENOYL-COA HYDRATASE"/>
    <property type="match status" value="1"/>
</dbReference>
<dbReference type="InterPro" id="IPR051683">
    <property type="entry name" value="Enoyl-CoA_Hydratase/Isomerase"/>
</dbReference>
<dbReference type="Proteomes" id="UP000259030">
    <property type="component" value="Plasmid pDFI2"/>
</dbReference>
<name>A0A221T2C0_9DEIO</name>
<accession>A0A221T2C0</accession>
<dbReference type="PANTHER" id="PTHR42964:SF1">
    <property type="entry name" value="POLYKETIDE BIOSYNTHESIS ENOYL-COA HYDRATASE PKSH-RELATED"/>
    <property type="match status" value="1"/>
</dbReference>
<reference evidence="2 3" key="1">
    <citation type="submission" date="2017-05" db="EMBL/GenBank/DDBJ databases">
        <title>The complete genome sequence of Deinococcus ficus isolated from the rhizosphere of the Ficus religiosa L. in Taiwan.</title>
        <authorList>
            <person name="Wu K.-M."/>
            <person name="Liao T.-L."/>
            <person name="Liu Y.-M."/>
            <person name="Young C.-C."/>
            <person name="Tsai S.-F."/>
        </authorList>
    </citation>
    <scope>NUCLEOTIDE SEQUENCE [LARGE SCALE GENOMIC DNA]</scope>
    <source>
        <strain evidence="2 3">CC-FR2-10</strain>
        <plasmid evidence="3">pdfi2</plasmid>
    </source>
</reference>
<dbReference type="Pfam" id="PF00378">
    <property type="entry name" value="ECH_1"/>
    <property type="match status" value="1"/>
</dbReference>
<organism evidence="2 3">
    <name type="scientific">Deinococcus ficus</name>
    <dbReference type="NCBI Taxonomy" id="317577"/>
    <lineage>
        <taxon>Bacteria</taxon>
        <taxon>Thermotogati</taxon>
        <taxon>Deinococcota</taxon>
        <taxon>Deinococci</taxon>
        <taxon>Deinococcales</taxon>
        <taxon>Deinococcaceae</taxon>
        <taxon>Deinococcus</taxon>
    </lineage>
</organism>
<dbReference type="STRING" id="317577.GCA_000419625_03321"/>
<comment type="similarity">
    <text evidence="1">Belongs to the enoyl-CoA hydratase/isomerase family.</text>
</comment>
<evidence type="ECO:0008006" key="4">
    <source>
        <dbReference type="Google" id="ProtNLM"/>
    </source>
</evidence>
<gene>
    <name evidence="2" type="ORF">DFI_17950</name>
</gene>
<dbReference type="SUPFAM" id="SSF52096">
    <property type="entry name" value="ClpP/crotonase"/>
    <property type="match status" value="1"/>
</dbReference>
<dbReference type="InterPro" id="IPR001753">
    <property type="entry name" value="Enoyl-CoA_hydra/iso"/>
</dbReference>
<evidence type="ECO:0000313" key="2">
    <source>
        <dbReference type="EMBL" id="ASN83057.1"/>
    </source>
</evidence>
<sequence>MTDPASHPGLRQDRQGDLLILTLDRPAVRNALNTPLIRALHAALDAAAEDRAVRGVVLTGAGAAFCGGLDIEELQAMSTQPPERHRADAQAFGALLERLYLLPKPTFAAVNGHAVAAGAGLVAACDHAVMDARARLGYTEAKIGFVAALVAVFLMRQIPEKHARDLLLSGRLVTAADAARMGLVNEATPEGESLTRTLAIAAQVTANAPYSLRQTKAMLADAPTLSVQEGLRRATDLNAAARASASLKEGVTAFLEKRPPDWAALQED</sequence>
<dbReference type="Gene3D" id="1.10.12.10">
    <property type="entry name" value="Lyase 2-enoyl-coa Hydratase, Chain A, domain 2"/>
    <property type="match status" value="1"/>
</dbReference>
<dbReference type="AlphaFoldDB" id="A0A221T2C0"/>
<dbReference type="Gene3D" id="3.90.226.10">
    <property type="entry name" value="2-enoyl-CoA Hydratase, Chain A, domain 1"/>
    <property type="match status" value="1"/>
</dbReference>
<keyword evidence="3" id="KW-1185">Reference proteome</keyword>
<proteinExistence type="inferred from homology"/>
<dbReference type="KEGG" id="dfc:DFI_17950"/>
<dbReference type="GO" id="GO:0003824">
    <property type="term" value="F:catalytic activity"/>
    <property type="evidence" value="ECO:0007669"/>
    <property type="project" value="UniProtKB-ARBA"/>
</dbReference>
<evidence type="ECO:0000256" key="1">
    <source>
        <dbReference type="ARBA" id="ARBA00005254"/>
    </source>
</evidence>
<dbReference type="RefSeq" id="WP_051307523.1">
    <property type="nucleotide sequence ID" value="NZ_CP021083.1"/>
</dbReference>
<dbReference type="EMBL" id="CP021083">
    <property type="protein sequence ID" value="ASN83057.1"/>
    <property type="molecule type" value="Genomic_DNA"/>
</dbReference>